<keyword evidence="3" id="KW-1185">Reference proteome</keyword>
<feature type="region of interest" description="Disordered" evidence="1">
    <location>
        <begin position="106"/>
        <end position="169"/>
    </location>
</feature>
<accession>A0A550C3G8</accession>
<sequence>MMEYQDEDADGAGLSTRNMVHVLSSHPDLLPNLVHITFWRFWVGSSVDVEMIKQLVEHRVVRQRLGTMRLDRIDVHEVVHAQDVTRLKQLRGRGVKLYASLPTTMRDPAWDGNPDNNMPPEYPNNEWKDYEEDPDDAPIRKKVIEEWRNQEQSQVSELETGDSEEDTEE</sequence>
<dbReference type="Proteomes" id="UP000320762">
    <property type="component" value="Unassembled WGS sequence"/>
</dbReference>
<dbReference type="EMBL" id="VDMD01000028">
    <property type="protein sequence ID" value="TRM59347.1"/>
    <property type="molecule type" value="Genomic_DNA"/>
</dbReference>
<evidence type="ECO:0000313" key="3">
    <source>
        <dbReference type="Proteomes" id="UP000320762"/>
    </source>
</evidence>
<protein>
    <submittedName>
        <fullName evidence="2">Uncharacterized protein</fullName>
    </submittedName>
</protein>
<evidence type="ECO:0000313" key="2">
    <source>
        <dbReference type="EMBL" id="TRM59347.1"/>
    </source>
</evidence>
<gene>
    <name evidence="2" type="ORF">BD626DRAFT_508051</name>
</gene>
<reference evidence="2 3" key="1">
    <citation type="journal article" date="2019" name="New Phytol.">
        <title>Comparative genomics reveals unique wood-decay strategies and fruiting body development in the Schizophyllaceae.</title>
        <authorList>
            <person name="Almasi E."/>
            <person name="Sahu N."/>
            <person name="Krizsan K."/>
            <person name="Balint B."/>
            <person name="Kovacs G.M."/>
            <person name="Kiss B."/>
            <person name="Cseklye J."/>
            <person name="Drula E."/>
            <person name="Henrissat B."/>
            <person name="Nagy I."/>
            <person name="Chovatia M."/>
            <person name="Adam C."/>
            <person name="LaButti K."/>
            <person name="Lipzen A."/>
            <person name="Riley R."/>
            <person name="Grigoriev I.V."/>
            <person name="Nagy L.G."/>
        </authorList>
    </citation>
    <scope>NUCLEOTIDE SEQUENCE [LARGE SCALE GENOMIC DNA]</scope>
    <source>
        <strain evidence="2 3">NL-1724</strain>
    </source>
</reference>
<evidence type="ECO:0000256" key="1">
    <source>
        <dbReference type="SAM" id="MobiDB-lite"/>
    </source>
</evidence>
<organism evidence="2 3">
    <name type="scientific">Schizophyllum amplum</name>
    <dbReference type="NCBI Taxonomy" id="97359"/>
    <lineage>
        <taxon>Eukaryota</taxon>
        <taxon>Fungi</taxon>
        <taxon>Dikarya</taxon>
        <taxon>Basidiomycota</taxon>
        <taxon>Agaricomycotina</taxon>
        <taxon>Agaricomycetes</taxon>
        <taxon>Agaricomycetidae</taxon>
        <taxon>Agaricales</taxon>
        <taxon>Schizophyllaceae</taxon>
        <taxon>Schizophyllum</taxon>
    </lineage>
</organism>
<name>A0A550C3G8_9AGAR</name>
<feature type="compositionally biased region" description="Acidic residues" evidence="1">
    <location>
        <begin position="159"/>
        <end position="169"/>
    </location>
</feature>
<proteinExistence type="predicted"/>
<dbReference type="AlphaFoldDB" id="A0A550C3G8"/>
<feature type="compositionally biased region" description="Basic and acidic residues" evidence="1">
    <location>
        <begin position="137"/>
        <end position="149"/>
    </location>
</feature>
<comment type="caution">
    <text evidence="2">The sequence shown here is derived from an EMBL/GenBank/DDBJ whole genome shotgun (WGS) entry which is preliminary data.</text>
</comment>